<evidence type="ECO:0000313" key="2">
    <source>
        <dbReference type="Proteomes" id="UP000184248"/>
    </source>
</evidence>
<evidence type="ECO:0000313" key="1">
    <source>
        <dbReference type="EMBL" id="SHL44627.1"/>
    </source>
</evidence>
<dbReference type="EMBL" id="FRAL01000015">
    <property type="protein sequence ID" value="SHL44627.1"/>
    <property type="molecule type" value="Genomic_DNA"/>
</dbReference>
<dbReference type="InterPro" id="IPR045508">
    <property type="entry name" value="DUF6482"/>
</dbReference>
<proteinExistence type="predicted"/>
<gene>
    <name evidence="1" type="ORF">SAMN05192556_11513</name>
</gene>
<accession>A0A1M7APK7</accession>
<keyword evidence="2" id="KW-1185">Reference proteome</keyword>
<dbReference type="AlphaFoldDB" id="A0A1M7APK7"/>
<dbReference type="Pfam" id="PF20090">
    <property type="entry name" value="DUF6482"/>
    <property type="match status" value="1"/>
</dbReference>
<organism evidence="1 2">
    <name type="scientific">Halomonas caseinilytica</name>
    <dbReference type="NCBI Taxonomy" id="438744"/>
    <lineage>
        <taxon>Bacteria</taxon>
        <taxon>Pseudomonadati</taxon>
        <taxon>Pseudomonadota</taxon>
        <taxon>Gammaproteobacteria</taxon>
        <taxon>Oceanospirillales</taxon>
        <taxon>Halomonadaceae</taxon>
        <taxon>Halomonas</taxon>
    </lineage>
</organism>
<reference evidence="2" key="1">
    <citation type="submission" date="2016-11" db="EMBL/GenBank/DDBJ databases">
        <authorList>
            <person name="Varghese N."/>
            <person name="Submissions S."/>
        </authorList>
    </citation>
    <scope>NUCLEOTIDE SEQUENCE [LARGE SCALE GENOMIC DNA]</scope>
    <source>
        <strain evidence="2">ALO Sharm</strain>
    </source>
</reference>
<name>A0A1M7APK7_9GAMM</name>
<sequence>MAIRPTGFYIEGRDHHAKGLIMAASDLSPGDRITYKQLSHALAHGFSPIVEVESQDGIYTVRLHHANGVSTLTDKAGHTCTYSGTGEIRERLGELGLTHGVLTWDDQCGDEMIGVPGHAMTPEERLTHGTRIAFR</sequence>
<protein>
    <submittedName>
        <fullName evidence="1">Uncharacterized protein</fullName>
    </submittedName>
</protein>
<dbReference type="Proteomes" id="UP000184248">
    <property type="component" value="Unassembled WGS sequence"/>
</dbReference>